<reference evidence="2" key="1">
    <citation type="submission" date="2025-08" db="UniProtKB">
        <authorList>
            <consortium name="Ensembl"/>
        </authorList>
    </citation>
    <scope>IDENTIFICATION</scope>
</reference>
<evidence type="ECO:0000256" key="1">
    <source>
        <dbReference type="SAM" id="MobiDB-lite"/>
    </source>
</evidence>
<keyword evidence="3" id="KW-1185">Reference proteome</keyword>
<accession>A0A8C8AGB5</accession>
<dbReference type="Proteomes" id="UP000694552">
    <property type="component" value="Unplaced"/>
</dbReference>
<feature type="region of interest" description="Disordered" evidence="1">
    <location>
        <begin position="1"/>
        <end position="22"/>
    </location>
</feature>
<sequence length="55" mass="5632">MEAAAEAAEPESGGGGGAEEPVVSLAEVLAENEELEKEARAVLGASDHERCSYSQ</sequence>
<evidence type="ECO:0000313" key="2">
    <source>
        <dbReference type="Ensembl" id="ENSOSUP00000005369.1"/>
    </source>
</evidence>
<evidence type="ECO:0000313" key="3">
    <source>
        <dbReference type="Proteomes" id="UP000694552"/>
    </source>
</evidence>
<proteinExistence type="predicted"/>
<organism evidence="2 3">
    <name type="scientific">Otus sunia</name>
    <name type="common">Oriental scops-owl</name>
    <dbReference type="NCBI Taxonomy" id="257818"/>
    <lineage>
        <taxon>Eukaryota</taxon>
        <taxon>Metazoa</taxon>
        <taxon>Chordata</taxon>
        <taxon>Craniata</taxon>
        <taxon>Vertebrata</taxon>
        <taxon>Euteleostomi</taxon>
        <taxon>Archelosauria</taxon>
        <taxon>Archosauria</taxon>
        <taxon>Dinosauria</taxon>
        <taxon>Saurischia</taxon>
        <taxon>Theropoda</taxon>
        <taxon>Coelurosauria</taxon>
        <taxon>Aves</taxon>
        <taxon>Neognathae</taxon>
        <taxon>Neoaves</taxon>
        <taxon>Telluraves</taxon>
        <taxon>Strigiformes</taxon>
        <taxon>Strigidae</taxon>
        <taxon>Otus</taxon>
    </lineage>
</organism>
<reference evidence="2" key="2">
    <citation type="submission" date="2025-09" db="UniProtKB">
        <authorList>
            <consortium name="Ensembl"/>
        </authorList>
    </citation>
    <scope>IDENTIFICATION</scope>
</reference>
<dbReference type="AlphaFoldDB" id="A0A8C8AGB5"/>
<dbReference type="Ensembl" id="ENSOSUT00000005565.1">
    <property type="protein sequence ID" value="ENSOSUP00000005369.1"/>
    <property type="gene ID" value="ENSOSUG00000004002.1"/>
</dbReference>
<feature type="compositionally biased region" description="Low complexity" evidence="1">
    <location>
        <begin position="1"/>
        <end position="11"/>
    </location>
</feature>
<protein>
    <submittedName>
        <fullName evidence="2">Uncharacterized protein</fullName>
    </submittedName>
</protein>
<name>A0A8C8AGB5_9STRI</name>